<accession>A0AAV0GUV1</accession>
<dbReference type="GO" id="GO:0035861">
    <property type="term" value="C:site of double-strand break"/>
    <property type="evidence" value="ECO:0007669"/>
    <property type="project" value="TreeGrafter"/>
</dbReference>
<dbReference type="SUPFAM" id="SSF50249">
    <property type="entry name" value="Nucleic acid-binding proteins"/>
    <property type="match status" value="1"/>
</dbReference>
<dbReference type="GO" id="GO:0006260">
    <property type="term" value="P:DNA replication"/>
    <property type="evidence" value="ECO:0007669"/>
    <property type="project" value="UniProtKB-KW"/>
</dbReference>
<proteinExistence type="inferred from homology"/>
<dbReference type="PANTHER" id="PTHR13989:SF34">
    <property type="entry name" value="REPLICATION PROTEIN A 32 KDA SUBUNIT A"/>
    <property type="match status" value="1"/>
</dbReference>
<evidence type="ECO:0000256" key="7">
    <source>
        <dbReference type="ARBA" id="ARBA00023204"/>
    </source>
</evidence>
<dbReference type="InterPro" id="IPR036388">
    <property type="entry name" value="WH-like_DNA-bd_sf"/>
</dbReference>
<comment type="similarity">
    <text evidence="2">Belongs to the replication factor A protein 2 family.</text>
</comment>
<dbReference type="GO" id="GO:0000781">
    <property type="term" value="C:chromosome, telomeric region"/>
    <property type="evidence" value="ECO:0007669"/>
    <property type="project" value="TreeGrafter"/>
</dbReference>
<keyword evidence="6" id="KW-0233">DNA recombination</keyword>
<dbReference type="FunFam" id="1.10.10.10:FF:000168">
    <property type="entry name" value="Replication protein A 32 kDa subunit"/>
    <property type="match status" value="1"/>
</dbReference>
<sequence>MFSSSQFDGGFMASQSTQMGDGTPSAAKTRDSHGLVPATVKMISQASQSGDEKSKFAINGVDVTNVTVVGMVSDIVEKVTDMGFIIDDGTGRIGCKRWVSDGFDKMEAEAIQDGKYVRVNGHLNSYQGTTNLVAFSVRPVTNFDEVTFHHIDCIYSYLQNTKTKLSKQYSIDGLKDCDQLVLECLKQSSDMGQEKGMHVDEVCKHLKLPLEKIKESVRSLEDEGLIYSTIDEFHYKAT</sequence>
<evidence type="ECO:0000256" key="4">
    <source>
        <dbReference type="ARBA" id="ARBA00022763"/>
    </source>
</evidence>
<keyword evidence="8" id="KW-0539">Nucleus</keyword>
<evidence type="ECO:0000259" key="11">
    <source>
        <dbReference type="Pfam" id="PF01336"/>
    </source>
</evidence>
<dbReference type="GO" id="GO:0005662">
    <property type="term" value="C:DNA replication factor A complex"/>
    <property type="evidence" value="ECO:0007669"/>
    <property type="project" value="TreeGrafter"/>
</dbReference>
<dbReference type="Gene3D" id="2.40.50.140">
    <property type="entry name" value="Nucleic acid-binding proteins"/>
    <property type="match status" value="1"/>
</dbReference>
<feature type="domain" description="OB" evidence="11">
    <location>
        <begin position="66"/>
        <end position="139"/>
    </location>
</feature>
<keyword evidence="14" id="KW-1185">Reference proteome</keyword>
<evidence type="ECO:0000256" key="5">
    <source>
        <dbReference type="ARBA" id="ARBA00023125"/>
    </source>
</evidence>
<comment type="caution">
    <text evidence="13">The sequence shown here is derived from an EMBL/GenBank/DDBJ whole genome shotgun (WGS) entry which is preliminary data.</text>
</comment>
<dbReference type="GO" id="GO:0006289">
    <property type="term" value="P:nucleotide-excision repair"/>
    <property type="evidence" value="ECO:0007669"/>
    <property type="project" value="TreeGrafter"/>
</dbReference>
<feature type="region of interest" description="Disordered" evidence="10">
    <location>
        <begin position="1"/>
        <end position="32"/>
    </location>
</feature>
<dbReference type="GO" id="GO:0000724">
    <property type="term" value="P:double-strand break repair via homologous recombination"/>
    <property type="evidence" value="ECO:0007669"/>
    <property type="project" value="TreeGrafter"/>
</dbReference>
<evidence type="ECO:0000259" key="12">
    <source>
        <dbReference type="Pfam" id="PF08784"/>
    </source>
</evidence>
<dbReference type="Gene3D" id="1.10.10.10">
    <property type="entry name" value="Winged helix-like DNA-binding domain superfamily/Winged helix DNA-binding domain"/>
    <property type="match status" value="1"/>
</dbReference>
<dbReference type="InterPro" id="IPR004365">
    <property type="entry name" value="NA-bd_OB_tRNA"/>
</dbReference>
<feature type="domain" description="Replication protein A C-terminal" evidence="12">
    <location>
        <begin position="157"/>
        <end position="232"/>
    </location>
</feature>
<feature type="compositionally biased region" description="Polar residues" evidence="10">
    <location>
        <begin position="1"/>
        <end position="20"/>
    </location>
</feature>
<dbReference type="PIRSF" id="PIRSF036949">
    <property type="entry name" value="RPA32"/>
    <property type="match status" value="1"/>
</dbReference>
<evidence type="ECO:0000256" key="9">
    <source>
        <dbReference type="ARBA" id="ARBA00057177"/>
    </source>
</evidence>
<dbReference type="SUPFAM" id="SSF46785">
    <property type="entry name" value="Winged helix' DNA-binding domain"/>
    <property type="match status" value="1"/>
</dbReference>
<dbReference type="Pfam" id="PF01336">
    <property type="entry name" value="tRNA_anti-codon"/>
    <property type="match status" value="1"/>
</dbReference>
<keyword evidence="5" id="KW-0238">DNA-binding</keyword>
<comment type="subcellular location">
    <subcellularLocation>
        <location evidence="1">Nucleus</location>
    </subcellularLocation>
</comment>
<keyword evidence="3" id="KW-0235">DNA replication</keyword>
<name>A0AAV0GUV1_9ROSI</name>
<dbReference type="EMBL" id="CAMGYJ010000002">
    <property type="protein sequence ID" value="CAI0376466.1"/>
    <property type="molecule type" value="Genomic_DNA"/>
</dbReference>
<protein>
    <submittedName>
        <fullName evidence="13">Uncharacterized protein</fullName>
    </submittedName>
</protein>
<dbReference type="InterPro" id="IPR040260">
    <property type="entry name" value="RFA2-like"/>
</dbReference>
<dbReference type="Pfam" id="PF08784">
    <property type="entry name" value="RPA_C"/>
    <property type="match status" value="1"/>
</dbReference>
<dbReference type="InterPro" id="IPR014892">
    <property type="entry name" value="RPA_C"/>
</dbReference>
<evidence type="ECO:0000256" key="2">
    <source>
        <dbReference type="ARBA" id="ARBA00007815"/>
    </source>
</evidence>
<organism evidence="13 14">
    <name type="scientific">Linum tenue</name>
    <dbReference type="NCBI Taxonomy" id="586396"/>
    <lineage>
        <taxon>Eukaryota</taxon>
        <taxon>Viridiplantae</taxon>
        <taxon>Streptophyta</taxon>
        <taxon>Embryophyta</taxon>
        <taxon>Tracheophyta</taxon>
        <taxon>Spermatophyta</taxon>
        <taxon>Magnoliopsida</taxon>
        <taxon>eudicotyledons</taxon>
        <taxon>Gunneridae</taxon>
        <taxon>Pentapetalae</taxon>
        <taxon>rosids</taxon>
        <taxon>fabids</taxon>
        <taxon>Malpighiales</taxon>
        <taxon>Linaceae</taxon>
        <taxon>Linum</taxon>
    </lineage>
</organism>
<dbReference type="GO" id="GO:0003697">
    <property type="term" value="F:single-stranded DNA binding"/>
    <property type="evidence" value="ECO:0007669"/>
    <property type="project" value="TreeGrafter"/>
</dbReference>
<evidence type="ECO:0000256" key="1">
    <source>
        <dbReference type="ARBA" id="ARBA00004123"/>
    </source>
</evidence>
<evidence type="ECO:0000256" key="10">
    <source>
        <dbReference type="SAM" id="MobiDB-lite"/>
    </source>
</evidence>
<dbReference type="InterPro" id="IPR012340">
    <property type="entry name" value="NA-bd_OB-fold"/>
</dbReference>
<dbReference type="InterPro" id="IPR036390">
    <property type="entry name" value="WH_DNA-bd_sf"/>
</dbReference>
<dbReference type="Proteomes" id="UP001154282">
    <property type="component" value="Unassembled WGS sequence"/>
</dbReference>
<keyword evidence="4" id="KW-0227">DNA damage</keyword>
<evidence type="ECO:0000256" key="3">
    <source>
        <dbReference type="ARBA" id="ARBA00022705"/>
    </source>
</evidence>
<dbReference type="PANTHER" id="PTHR13989">
    <property type="entry name" value="REPLICATION PROTEIN A-RELATED"/>
    <property type="match status" value="1"/>
</dbReference>
<dbReference type="InterPro" id="IPR014646">
    <property type="entry name" value="Rfa2/RPA32"/>
</dbReference>
<gene>
    <name evidence="13" type="ORF">LITE_LOCUS1029</name>
</gene>
<keyword evidence="7" id="KW-0234">DNA repair</keyword>
<evidence type="ECO:0000313" key="14">
    <source>
        <dbReference type="Proteomes" id="UP001154282"/>
    </source>
</evidence>
<dbReference type="FunFam" id="2.40.50.140:FF:000184">
    <property type="entry name" value="replication protein A 32 kDa subunit A-like"/>
    <property type="match status" value="1"/>
</dbReference>
<reference evidence="13" key="1">
    <citation type="submission" date="2022-08" db="EMBL/GenBank/DDBJ databases">
        <authorList>
            <person name="Gutierrez-Valencia J."/>
        </authorList>
    </citation>
    <scope>NUCLEOTIDE SEQUENCE</scope>
</reference>
<dbReference type="CDD" id="cd04478">
    <property type="entry name" value="RPA2_DBD_D"/>
    <property type="match status" value="1"/>
</dbReference>
<evidence type="ECO:0000313" key="13">
    <source>
        <dbReference type="EMBL" id="CAI0376466.1"/>
    </source>
</evidence>
<evidence type="ECO:0000256" key="6">
    <source>
        <dbReference type="ARBA" id="ARBA00023172"/>
    </source>
</evidence>
<evidence type="ECO:0000256" key="8">
    <source>
        <dbReference type="ARBA" id="ARBA00023242"/>
    </source>
</evidence>
<comment type="function">
    <text evidence="9">Component of the replication protein A complex (RPA) required for DNA recombination, repair and replication. The activity of RPA is mediated by single-stranded DNA binding and protein interactions. Required fo cell division in meristems. Involved in the maintenance of transcriptional epigenetic gene silencing (TGS) at specific loci (including some transposons) by regulating histone H3 acetylation, 'Lys-4' and 'Lys-9' methylation.</text>
</comment>
<dbReference type="AlphaFoldDB" id="A0AAV0GUV1"/>